<evidence type="ECO:0000259" key="13">
    <source>
        <dbReference type="PROSITE" id="PS51278"/>
    </source>
</evidence>
<evidence type="ECO:0000256" key="12">
    <source>
        <dbReference type="PIRSR" id="PIRSR001589-3"/>
    </source>
</evidence>
<sequence length="583" mass="65729">MCGILAVLGCIDNSQAKRSRVIELSRRLRHRGPDWSGLHCHQNCYLSHQRLAIVDPTSGDQPLYNEDKTVVVTVNGEIYNHKQLREKLKSHQFRTGSDCEVIAHLYEEYGEDFVDMLDGMFSFVLLDTRDKSFIAARDAIGITPLYIGWGLDGSVWFASEMKALSDDCEQFMSFLPGHIYSSKQGALRRWYNPPWYSEKIPSTPYDPKVLREAFEKAFSKPSTGILVLISLAVFKRLMTDVPFGVLLSGGLDSSLVAAVAARQLANSEVACQWGSQLHTFCIGLKGSPDLKAAKEVADYIGTRHHEFHFTVQEGIDALEEVIYHIETYDVTTIRASTPMFLMSRKIKSLGVKMVLSGEGSDEIFGGYLYFHKAPNKEEFHEETCRKIKALHLYDCLRANKSTSAWGLEARVPFLDKEFINIAMSIDPDWKMIRPDLGRIEKWILRNAFDDDKKPYLPKHILYRQKEQFSDGVGYSWIDGLKDHANKQVTDAMLINANFIYPENTPTTKEGYYYRTIFEKFFPKNAARSTVPGGPSVACSTAKAVEWDAAWSENPDPSGRAALGVHASAYEAQKGEIAEKIAIP</sequence>
<comment type="pathway">
    <text evidence="8">Amino-acid biosynthesis; L-asparagine biosynthesis.</text>
</comment>
<evidence type="ECO:0000256" key="11">
    <source>
        <dbReference type="PIRSR" id="PIRSR001589-2"/>
    </source>
</evidence>
<dbReference type="EC" id="6.3.5.4" evidence="9"/>
<dbReference type="CDD" id="cd01991">
    <property type="entry name" value="Asn_synthase_B_C"/>
    <property type="match status" value="1"/>
</dbReference>
<dbReference type="NCBIfam" id="NF006949">
    <property type="entry name" value="PRK09431.1"/>
    <property type="match status" value="1"/>
</dbReference>
<keyword evidence="3 9" id="KW-0547">Nucleotide-binding</keyword>
<feature type="active site" description="For GATase activity" evidence="10">
    <location>
        <position position="2"/>
    </location>
</feature>
<evidence type="ECO:0000256" key="7">
    <source>
        <dbReference type="ARBA" id="ARBA00048741"/>
    </source>
</evidence>
<accession>A0A8J5YBU6</accession>
<gene>
    <name evidence="14" type="ORF">CXB51_031550</name>
</gene>
<evidence type="ECO:0000313" key="15">
    <source>
        <dbReference type="Proteomes" id="UP000701853"/>
    </source>
</evidence>
<dbReference type="FunFam" id="3.60.20.10:FF:000024">
    <property type="entry name" value="Asparagine synthetase [glutamine-hydrolyzing]"/>
    <property type="match status" value="1"/>
</dbReference>
<proteinExistence type="predicted"/>
<evidence type="ECO:0000313" key="14">
    <source>
        <dbReference type="EMBL" id="KAG8474825.1"/>
    </source>
</evidence>
<organism evidence="14 15">
    <name type="scientific">Gossypium anomalum</name>
    <dbReference type="NCBI Taxonomy" id="47600"/>
    <lineage>
        <taxon>Eukaryota</taxon>
        <taxon>Viridiplantae</taxon>
        <taxon>Streptophyta</taxon>
        <taxon>Embryophyta</taxon>
        <taxon>Tracheophyta</taxon>
        <taxon>Spermatophyta</taxon>
        <taxon>Magnoliopsida</taxon>
        <taxon>eudicotyledons</taxon>
        <taxon>Gunneridae</taxon>
        <taxon>Pentapetalae</taxon>
        <taxon>rosids</taxon>
        <taxon>malvids</taxon>
        <taxon>Malvales</taxon>
        <taxon>Malvaceae</taxon>
        <taxon>Malvoideae</taxon>
        <taxon>Gossypium</taxon>
    </lineage>
</organism>
<dbReference type="PROSITE" id="PS51278">
    <property type="entry name" value="GATASE_TYPE_2"/>
    <property type="match status" value="1"/>
</dbReference>
<dbReference type="GO" id="GO:0004066">
    <property type="term" value="F:asparagine synthase (glutamine-hydrolyzing) activity"/>
    <property type="evidence" value="ECO:0007669"/>
    <property type="project" value="UniProtKB-EC"/>
</dbReference>
<keyword evidence="6 10" id="KW-0315">Glutamine amidotransferase</keyword>
<dbReference type="InterPro" id="IPR006426">
    <property type="entry name" value="Asn_synth_AEB"/>
</dbReference>
<dbReference type="SUPFAM" id="SSF56235">
    <property type="entry name" value="N-terminal nucleophile aminohydrolases (Ntn hydrolases)"/>
    <property type="match status" value="1"/>
</dbReference>
<dbReference type="Proteomes" id="UP000701853">
    <property type="component" value="Chromosome 12"/>
</dbReference>
<dbReference type="GO" id="GO:0006529">
    <property type="term" value="P:asparagine biosynthetic process"/>
    <property type="evidence" value="ECO:0007669"/>
    <property type="project" value="UniProtKB-KW"/>
</dbReference>
<evidence type="ECO:0000256" key="9">
    <source>
        <dbReference type="PIRNR" id="PIRNR001589"/>
    </source>
</evidence>
<reference evidence="14 15" key="1">
    <citation type="journal article" date="2021" name="bioRxiv">
        <title>The Gossypium anomalum genome as a resource for cotton improvement and evolutionary analysis of hybrid incompatibility.</title>
        <authorList>
            <person name="Grover C.E."/>
            <person name="Yuan D."/>
            <person name="Arick M.A."/>
            <person name="Miller E.R."/>
            <person name="Hu G."/>
            <person name="Peterson D.G."/>
            <person name="Wendel J.F."/>
            <person name="Udall J.A."/>
        </authorList>
    </citation>
    <scope>NUCLEOTIDE SEQUENCE [LARGE SCALE GENOMIC DNA]</scope>
    <source>
        <strain evidence="14">JFW-Udall</strain>
        <tissue evidence="14">Leaf</tissue>
    </source>
</reference>
<dbReference type="Pfam" id="PF00733">
    <property type="entry name" value="Asn_synthase"/>
    <property type="match status" value="1"/>
</dbReference>
<keyword evidence="15" id="KW-1185">Reference proteome</keyword>
<protein>
    <recommendedName>
        <fullName evidence="9">Asparagine synthetase [glutamine-hydrolyzing]</fullName>
        <ecNumber evidence="9">6.3.5.4</ecNumber>
    </recommendedName>
</protein>
<comment type="caution">
    <text evidence="14">The sequence shown here is derived from an EMBL/GenBank/DDBJ whole genome shotgun (WGS) entry which is preliminary data.</text>
</comment>
<dbReference type="InterPro" id="IPR033738">
    <property type="entry name" value="AsnB_N"/>
</dbReference>
<dbReference type="GO" id="GO:0005829">
    <property type="term" value="C:cytosol"/>
    <property type="evidence" value="ECO:0007669"/>
    <property type="project" value="TreeGrafter"/>
</dbReference>
<dbReference type="InterPro" id="IPR029055">
    <property type="entry name" value="Ntn_hydrolases_N"/>
</dbReference>
<dbReference type="InterPro" id="IPR001962">
    <property type="entry name" value="Asn_synthase"/>
</dbReference>
<dbReference type="SUPFAM" id="SSF52402">
    <property type="entry name" value="Adenine nucleotide alpha hydrolases-like"/>
    <property type="match status" value="1"/>
</dbReference>
<dbReference type="InterPro" id="IPR017932">
    <property type="entry name" value="GATase_2_dom"/>
</dbReference>
<name>A0A8J5YBU6_9ROSI</name>
<dbReference type="CDD" id="cd00712">
    <property type="entry name" value="AsnB"/>
    <property type="match status" value="1"/>
</dbReference>
<evidence type="ECO:0000256" key="5">
    <source>
        <dbReference type="ARBA" id="ARBA00022888"/>
    </source>
</evidence>
<feature type="site" description="Important for beta-aspartyl-AMP intermediate formation" evidence="12">
    <location>
        <position position="358"/>
    </location>
</feature>
<evidence type="ECO:0000256" key="6">
    <source>
        <dbReference type="ARBA" id="ARBA00022962"/>
    </source>
</evidence>
<dbReference type="GO" id="GO:0006950">
    <property type="term" value="P:response to stress"/>
    <property type="evidence" value="ECO:0007669"/>
    <property type="project" value="UniProtKB-ARBA"/>
</dbReference>
<keyword evidence="4 9" id="KW-0067">ATP-binding</keyword>
<dbReference type="Gene3D" id="3.60.20.10">
    <property type="entry name" value="Glutamine Phosphoribosylpyrophosphate, subunit 1, domain 1"/>
    <property type="match status" value="1"/>
</dbReference>
<dbReference type="Pfam" id="PF13537">
    <property type="entry name" value="GATase_7"/>
    <property type="match status" value="1"/>
</dbReference>
<keyword evidence="1" id="KW-0436">Ligase</keyword>
<dbReference type="PANTHER" id="PTHR11772">
    <property type="entry name" value="ASPARAGINE SYNTHETASE"/>
    <property type="match status" value="1"/>
</dbReference>
<evidence type="ECO:0000256" key="4">
    <source>
        <dbReference type="ARBA" id="ARBA00022840"/>
    </source>
</evidence>
<evidence type="ECO:0000256" key="10">
    <source>
        <dbReference type="PIRSR" id="PIRSR001589-1"/>
    </source>
</evidence>
<dbReference type="InterPro" id="IPR050795">
    <property type="entry name" value="Asn_Synthetase"/>
</dbReference>
<dbReference type="InterPro" id="IPR014729">
    <property type="entry name" value="Rossmann-like_a/b/a_fold"/>
</dbReference>
<feature type="binding site" evidence="11">
    <location>
        <position position="282"/>
    </location>
    <ligand>
        <name>ATP</name>
        <dbReference type="ChEBI" id="CHEBI:30616"/>
    </ligand>
</feature>
<dbReference type="AlphaFoldDB" id="A0A8J5YBU6"/>
<comment type="catalytic activity">
    <reaction evidence="7 9">
        <text>L-aspartate + L-glutamine + ATP + H2O = L-asparagine + L-glutamate + AMP + diphosphate + H(+)</text>
        <dbReference type="Rhea" id="RHEA:12228"/>
        <dbReference type="ChEBI" id="CHEBI:15377"/>
        <dbReference type="ChEBI" id="CHEBI:15378"/>
        <dbReference type="ChEBI" id="CHEBI:29985"/>
        <dbReference type="ChEBI" id="CHEBI:29991"/>
        <dbReference type="ChEBI" id="CHEBI:30616"/>
        <dbReference type="ChEBI" id="CHEBI:33019"/>
        <dbReference type="ChEBI" id="CHEBI:58048"/>
        <dbReference type="ChEBI" id="CHEBI:58359"/>
        <dbReference type="ChEBI" id="CHEBI:456215"/>
        <dbReference type="EC" id="6.3.5.4"/>
    </reaction>
</comment>
<dbReference type="EMBL" id="JAHUZN010000012">
    <property type="protein sequence ID" value="KAG8474825.1"/>
    <property type="molecule type" value="Genomic_DNA"/>
</dbReference>
<dbReference type="OrthoDB" id="409189at2759"/>
<evidence type="ECO:0000256" key="8">
    <source>
        <dbReference type="ARBA" id="ARBA00060583"/>
    </source>
</evidence>
<dbReference type="Gene3D" id="3.40.50.620">
    <property type="entry name" value="HUPs"/>
    <property type="match status" value="1"/>
</dbReference>
<feature type="domain" description="Glutamine amidotransferase type-2" evidence="13">
    <location>
        <begin position="2"/>
        <end position="185"/>
    </location>
</feature>
<keyword evidence="5 10" id="KW-0061">Asparagine biosynthesis</keyword>
<keyword evidence="2 10" id="KW-0028">Amino-acid biosynthesis</keyword>
<dbReference type="GO" id="GO:0005524">
    <property type="term" value="F:ATP binding"/>
    <property type="evidence" value="ECO:0007669"/>
    <property type="project" value="UniProtKB-KW"/>
</dbReference>
<dbReference type="NCBIfam" id="TIGR01536">
    <property type="entry name" value="asn_synth_AEB"/>
    <property type="match status" value="1"/>
</dbReference>
<evidence type="ECO:0000256" key="3">
    <source>
        <dbReference type="ARBA" id="ARBA00022741"/>
    </source>
</evidence>
<feature type="binding site" evidence="11">
    <location>
        <position position="246"/>
    </location>
    <ligand>
        <name>ATP</name>
        <dbReference type="ChEBI" id="CHEBI:30616"/>
    </ligand>
</feature>
<dbReference type="PIRSF" id="PIRSF001589">
    <property type="entry name" value="Asn_synthetase_glu-h"/>
    <property type="match status" value="1"/>
</dbReference>
<evidence type="ECO:0000256" key="1">
    <source>
        <dbReference type="ARBA" id="ARBA00022598"/>
    </source>
</evidence>
<dbReference type="FunFam" id="3.40.50.620:FF:000055">
    <property type="entry name" value="Asparagine synthetase [glutamine-hydrolyzing]"/>
    <property type="match status" value="1"/>
</dbReference>
<dbReference type="PANTHER" id="PTHR11772:SF2">
    <property type="entry name" value="ASPARAGINE SYNTHETASE [GLUTAMINE-HYDROLYZING]"/>
    <property type="match status" value="1"/>
</dbReference>
<feature type="binding site" evidence="11">
    <location>
        <position position="98"/>
    </location>
    <ligand>
        <name>L-glutamine</name>
        <dbReference type="ChEBI" id="CHEBI:58359"/>
    </ligand>
</feature>
<evidence type="ECO:0000256" key="2">
    <source>
        <dbReference type="ARBA" id="ARBA00022605"/>
    </source>
</evidence>
<feature type="binding site" evidence="11">
    <location>
        <begin position="356"/>
        <end position="357"/>
    </location>
    <ligand>
        <name>ATP</name>
        <dbReference type="ChEBI" id="CHEBI:30616"/>
    </ligand>
</feature>